<evidence type="ECO:0000313" key="1">
    <source>
        <dbReference type="EMBL" id="NKY26947.1"/>
    </source>
</evidence>
<protein>
    <submittedName>
        <fullName evidence="1">Uncharacterized protein</fullName>
    </submittedName>
</protein>
<dbReference type="RefSeq" id="WP_062969673.1">
    <property type="nucleotide sequence ID" value="NZ_JAAXOS010000005.1"/>
</dbReference>
<gene>
    <name evidence="1" type="ORF">HGB38_12035</name>
</gene>
<reference evidence="1 2" key="1">
    <citation type="submission" date="2020-04" db="EMBL/GenBank/DDBJ databases">
        <title>MicrobeNet Type strains.</title>
        <authorList>
            <person name="Nicholson A.C."/>
        </authorList>
    </citation>
    <scope>NUCLEOTIDE SEQUENCE [LARGE SCALE GENOMIC DNA]</scope>
    <source>
        <strain evidence="1 2">DSM 44956</strain>
    </source>
</reference>
<dbReference type="Proteomes" id="UP000540698">
    <property type="component" value="Unassembled WGS sequence"/>
</dbReference>
<proteinExistence type="predicted"/>
<comment type="caution">
    <text evidence="1">The sequence shown here is derived from an EMBL/GenBank/DDBJ whole genome shotgun (WGS) entry which is preliminary data.</text>
</comment>
<name>A0A7X6R360_9NOCA</name>
<sequence>MTIAVAIRATMLTSAWVLGPATIADAEPVRAANDEIVCFVHAIEPWKTDWYKHAERIDTSTDPDVQALYSASCSSAGILYGFHTQVEVTAIAGTWDDGGDNSATISAIC</sequence>
<accession>A0A7X6R360</accession>
<dbReference type="EMBL" id="JAAXOS010000005">
    <property type="protein sequence ID" value="NKY26947.1"/>
    <property type="molecule type" value="Genomic_DNA"/>
</dbReference>
<keyword evidence="2" id="KW-1185">Reference proteome</keyword>
<dbReference type="AlphaFoldDB" id="A0A7X6R360"/>
<evidence type="ECO:0000313" key="2">
    <source>
        <dbReference type="Proteomes" id="UP000540698"/>
    </source>
</evidence>
<organism evidence="1 2">
    <name type="scientific">Nocardia gamkensis</name>
    <dbReference type="NCBI Taxonomy" id="352869"/>
    <lineage>
        <taxon>Bacteria</taxon>
        <taxon>Bacillati</taxon>
        <taxon>Actinomycetota</taxon>
        <taxon>Actinomycetes</taxon>
        <taxon>Mycobacteriales</taxon>
        <taxon>Nocardiaceae</taxon>
        <taxon>Nocardia</taxon>
    </lineage>
</organism>